<evidence type="ECO:0000259" key="2">
    <source>
        <dbReference type="PROSITE" id="PS51729"/>
    </source>
</evidence>
<dbReference type="InterPro" id="IPR031165">
    <property type="entry name" value="GNAT_YJDJ"/>
</dbReference>
<dbReference type="PANTHER" id="PTHR31435">
    <property type="entry name" value="PROTEIN NATD1"/>
    <property type="match status" value="1"/>
</dbReference>
<evidence type="ECO:0000313" key="3">
    <source>
        <dbReference type="EMBL" id="KRN22961.1"/>
    </source>
</evidence>
<keyword evidence="4" id="KW-1185">Reference proteome</keyword>
<dbReference type="GO" id="GO:0016747">
    <property type="term" value="F:acyltransferase activity, transferring groups other than amino-acyl groups"/>
    <property type="evidence" value="ECO:0007669"/>
    <property type="project" value="InterPro"/>
</dbReference>
<feature type="domain" description="N-acetyltransferase" evidence="1">
    <location>
        <begin position="1"/>
        <end position="96"/>
    </location>
</feature>
<evidence type="ECO:0000259" key="1">
    <source>
        <dbReference type="PROSITE" id="PS51186"/>
    </source>
</evidence>
<dbReference type="EMBL" id="AYZJ01000029">
    <property type="protein sequence ID" value="KRN22961.1"/>
    <property type="molecule type" value="Genomic_DNA"/>
</dbReference>
<name>A0A0R2F362_9LACO</name>
<dbReference type="InterPro" id="IPR045057">
    <property type="entry name" value="Gcn5-rel_NAT"/>
</dbReference>
<feature type="domain" description="N-acetyltransferase" evidence="2">
    <location>
        <begin position="2"/>
        <end position="91"/>
    </location>
</feature>
<dbReference type="PATRIC" id="fig|1423730.4.peg.1676"/>
<dbReference type="SUPFAM" id="SSF55729">
    <property type="entry name" value="Acyl-CoA N-acyltransferases (Nat)"/>
    <property type="match status" value="1"/>
</dbReference>
<organism evidence="3 4">
    <name type="scientific">Lacticaseibacillus camelliae DSM 22697 = JCM 13995</name>
    <dbReference type="NCBI Taxonomy" id="1423730"/>
    <lineage>
        <taxon>Bacteria</taxon>
        <taxon>Bacillati</taxon>
        <taxon>Bacillota</taxon>
        <taxon>Bacilli</taxon>
        <taxon>Lactobacillales</taxon>
        <taxon>Lactobacillaceae</taxon>
        <taxon>Lacticaseibacillus</taxon>
    </lineage>
</organism>
<dbReference type="Pfam" id="PF14542">
    <property type="entry name" value="Acetyltransf_CG"/>
    <property type="match status" value="1"/>
</dbReference>
<reference evidence="3 4" key="1">
    <citation type="journal article" date="2015" name="Genome Announc.">
        <title>Expanding the biotechnology potential of lactobacilli through comparative genomics of 213 strains and associated genera.</title>
        <authorList>
            <person name="Sun Z."/>
            <person name="Harris H.M."/>
            <person name="McCann A."/>
            <person name="Guo C."/>
            <person name="Argimon S."/>
            <person name="Zhang W."/>
            <person name="Yang X."/>
            <person name="Jeffery I.B."/>
            <person name="Cooney J.C."/>
            <person name="Kagawa T.F."/>
            <person name="Liu W."/>
            <person name="Song Y."/>
            <person name="Salvetti E."/>
            <person name="Wrobel A."/>
            <person name="Rasinkangas P."/>
            <person name="Parkhill J."/>
            <person name="Rea M.C."/>
            <person name="O'Sullivan O."/>
            <person name="Ritari J."/>
            <person name="Douillard F.P."/>
            <person name="Paul Ross R."/>
            <person name="Yang R."/>
            <person name="Briner A.E."/>
            <person name="Felis G.E."/>
            <person name="de Vos W.M."/>
            <person name="Barrangou R."/>
            <person name="Klaenhammer T.R."/>
            <person name="Caufield P.W."/>
            <person name="Cui Y."/>
            <person name="Zhang H."/>
            <person name="O'Toole P.W."/>
        </authorList>
    </citation>
    <scope>NUCLEOTIDE SEQUENCE [LARGE SCALE GENOMIC DNA]</scope>
    <source>
        <strain evidence="3 4">DSM 22697</strain>
    </source>
</reference>
<dbReference type="InterPro" id="IPR000182">
    <property type="entry name" value="GNAT_dom"/>
</dbReference>
<gene>
    <name evidence="3" type="ORF">FC75_GL001599</name>
</gene>
<dbReference type="Proteomes" id="UP000050865">
    <property type="component" value="Unassembled WGS sequence"/>
</dbReference>
<accession>A0A0R2F362</accession>
<dbReference type="PROSITE" id="PS51729">
    <property type="entry name" value="GNAT_YJDJ"/>
    <property type="match status" value="1"/>
</dbReference>
<proteinExistence type="predicted"/>
<dbReference type="RefSeq" id="WP_054662431.1">
    <property type="nucleotide sequence ID" value="NZ_AYZJ01000029.1"/>
</dbReference>
<dbReference type="AlphaFoldDB" id="A0A0R2F362"/>
<evidence type="ECO:0000313" key="4">
    <source>
        <dbReference type="Proteomes" id="UP000050865"/>
    </source>
</evidence>
<dbReference type="PANTHER" id="PTHR31435:SF10">
    <property type="entry name" value="BSR4717 PROTEIN"/>
    <property type="match status" value="1"/>
</dbReference>
<dbReference type="CDD" id="cd04301">
    <property type="entry name" value="NAT_SF"/>
    <property type="match status" value="1"/>
</dbReference>
<comment type="caution">
    <text evidence="3">The sequence shown here is derived from an EMBL/GenBank/DDBJ whole genome shotgun (WGS) entry which is preliminary data.</text>
</comment>
<dbReference type="OrthoDB" id="9793389at2"/>
<dbReference type="Gene3D" id="3.40.630.30">
    <property type="match status" value="1"/>
</dbReference>
<protein>
    <submittedName>
        <fullName evidence="3">Uncharacterized protein</fullName>
    </submittedName>
</protein>
<dbReference type="STRING" id="1423730.FC75_GL001599"/>
<dbReference type="PROSITE" id="PS51186">
    <property type="entry name" value="GNAT"/>
    <property type="match status" value="1"/>
</dbReference>
<dbReference type="InterPro" id="IPR016181">
    <property type="entry name" value="Acyl_CoA_acyltransferase"/>
</dbReference>
<sequence length="96" mass="10782">MAFQHEPGRYFMNDENGKLIAEVTYQEIDDGQNFVIDHTFVDPVLRGQGIAGKLVRAVVDEARATGKKIEPLCTFARHEFATKEAYADVLRPTPTD</sequence>